<accession>M5U6S9</accession>
<dbReference type="PATRIC" id="fig|1263870.3.peg.1527"/>
<sequence length="42" mass="4782">MRTLAHAVHRDEFVVGRTRRSVRPLSRMKDVVLLFAADVFAG</sequence>
<evidence type="ECO:0000313" key="2">
    <source>
        <dbReference type="Proteomes" id="UP000011885"/>
    </source>
</evidence>
<protein>
    <submittedName>
        <fullName evidence="1">Uncharacterized protein</fullName>
    </submittedName>
</protein>
<proteinExistence type="predicted"/>
<organism evidence="1 2">
    <name type="scientific">Rhodopirellula sallentina SM41</name>
    <dbReference type="NCBI Taxonomy" id="1263870"/>
    <lineage>
        <taxon>Bacteria</taxon>
        <taxon>Pseudomonadati</taxon>
        <taxon>Planctomycetota</taxon>
        <taxon>Planctomycetia</taxon>
        <taxon>Pirellulales</taxon>
        <taxon>Pirellulaceae</taxon>
        <taxon>Rhodopirellula</taxon>
    </lineage>
</organism>
<reference evidence="1 2" key="1">
    <citation type="journal article" date="2013" name="Mar. Genomics">
        <title>Expression of sulfatases in Rhodopirellula baltica and the diversity of sulfatases in the genus Rhodopirellula.</title>
        <authorList>
            <person name="Wegner C.E."/>
            <person name="Richter-Heitmann T."/>
            <person name="Klindworth A."/>
            <person name="Klockow C."/>
            <person name="Richter M."/>
            <person name="Achstetter T."/>
            <person name="Glockner F.O."/>
            <person name="Harder J."/>
        </authorList>
    </citation>
    <scope>NUCLEOTIDE SEQUENCE [LARGE SCALE GENOMIC DNA]</scope>
    <source>
        <strain evidence="1 2">SM41</strain>
    </source>
</reference>
<gene>
    <name evidence="1" type="ORF">RSSM_01422</name>
</gene>
<evidence type="ECO:0000313" key="1">
    <source>
        <dbReference type="EMBL" id="EMI57140.1"/>
    </source>
</evidence>
<dbReference type="EMBL" id="ANOH01000108">
    <property type="protein sequence ID" value="EMI57140.1"/>
    <property type="molecule type" value="Genomic_DNA"/>
</dbReference>
<keyword evidence="2" id="KW-1185">Reference proteome</keyword>
<dbReference type="Proteomes" id="UP000011885">
    <property type="component" value="Unassembled WGS sequence"/>
</dbReference>
<comment type="caution">
    <text evidence="1">The sequence shown here is derived from an EMBL/GenBank/DDBJ whole genome shotgun (WGS) entry which is preliminary data.</text>
</comment>
<dbReference type="AlphaFoldDB" id="M5U6S9"/>
<name>M5U6S9_9BACT</name>